<evidence type="ECO:0000313" key="4">
    <source>
        <dbReference type="Proteomes" id="UP000027931"/>
    </source>
</evidence>
<dbReference type="EMBL" id="JMIR01000022">
    <property type="protein sequence ID" value="KEO82436.1"/>
    <property type="molecule type" value="Genomic_DNA"/>
</dbReference>
<name>A0A074LJU4_9BACL</name>
<dbReference type="InterPro" id="IPR008988">
    <property type="entry name" value="Transcriptional_repressor_C"/>
</dbReference>
<gene>
    <name evidence="3" type="ORF">EL26_15265</name>
</gene>
<accession>A0A074LJU4</accession>
<evidence type="ECO:0000259" key="2">
    <source>
        <dbReference type="SMART" id="SM00899"/>
    </source>
</evidence>
<dbReference type="InterPro" id="IPR038157">
    <property type="entry name" value="FeoA_core_dom"/>
</dbReference>
<dbReference type="GO" id="GO:0046914">
    <property type="term" value="F:transition metal ion binding"/>
    <property type="evidence" value="ECO:0007669"/>
    <property type="project" value="InterPro"/>
</dbReference>
<dbReference type="SMART" id="SM00899">
    <property type="entry name" value="FeoA"/>
    <property type="match status" value="1"/>
</dbReference>
<dbReference type="RefSeq" id="WP_038090285.1">
    <property type="nucleotide sequence ID" value="NZ_JMIR01000022.1"/>
</dbReference>
<evidence type="ECO:0000313" key="3">
    <source>
        <dbReference type="EMBL" id="KEO82436.1"/>
    </source>
</evidence>
<keyword evidence="4" id="KW-1185">Reference proteome</keyword>
<dbReference type="SUPFAM" id="SSF50037">
    <property type="entry name" value="C-terminal domain of transcriptional repressors"/>
    <property type="match status" value="1"/>
</dbReference>
<dbReference type="STRING" id="1157490.EL26_15265"/>
<keyword evidence="1" id="KW-0408">Iron</keyword>
<dbReference type="InterPro" id="IPR007167">
    <property type="entry name" value="Fe-transptr_FeoA-like"/>
</dbReference>
<protein>
    <submittedName>
        <fullName evidence="3">FeoA family protein</fullName>
    </submittedName>
</protein>
<comment type="caution">
    <text evidence="3">The sequence shown here is derived from an EMBL/GenBank/DDBJ whole genome shotgun (WGS) entry which is preliminary data.</text>
</comment>
<dbReference type="Proteomes" id="UP000027931">
    <property type="component" value="Unassembled WGS sequence"/>
</dbReference>
<dbReference type="InterPro" id="IPR052713">
    <property type="entry name" value="FeoA"/>
</dbReference>
<dbReference type="PANTHER" id="PTHR42954:SF2">
    <property type="entry name" value="FE(2+) TRANSPORT PROTEIN A"/>
    <property type="match status" value="1"/>
</dbReference>
<dbReference type="AlphaFoldDB" id="A0A074LJU4"/>
<reference evidence="3 4" key="1">
    <citation type="journal article" date="2013" name="Int. J. Syst. Evol. Microbiol.">
        <title>Tumebacillus flagellatus sp. nov., an alpha-amylase/pullulanase-producing bacterium isolated from cassava wastewater.</title>
        <authorList>
            <person name="Wang Q."/>
            <person name="Xie N."/>
            <person name="Qin Y."/>
            <person name="Shen N."/>
            <person name="Zhu J."/>
            <person name="Mi H."/>
            <person name="Huang R."/>
        </authorList>
    </citation>
    <scope>NUCLEOTIDE SEQUENCE [LARGE SCALE GENOMIC DNA]</scope>
    <source>
        <strain evidence="3 4">GST4</strain>
    </source>
</reference>
<feature type="domain" description="Ferrous iron transporter FeoA-like" evidence="2">
    <location>
        <begin position="1"/>
        <end position="73"/>
    </location>
</feature>
<organism evidence="3 4">
    <name type="scientific">Tumebacillus flagellatus</name>
    <dbReference type="NCBI Taxonomy" id="1157490"/>
    <lineage>
        <taxon>Bacteria</taxon>
        <taxon>Bacillati</taxon>
        <taxon>Bacillota</taxon>
        <taxon>Bacilli</taxon>
        <taxon>Bacillales</taxon>
        <taxon>Alicyclobacillaceae</taxon>
        <taxon>Tumebacillus</taxon>
    </lineage>
</organism>
<evidence type="ECO:0000256" key="1">
    <source>
        <dbReference type="ARBA" id="ARBA00023004"/>
    </source>
</evidence>
<dbReference type="eggNOG" id="COG1918">
    <property type="taxonomic scope" value="Bacteria"/>
</dbReference>
<sequence>MRLSECKEGIKAVVKDLFMNESIRKRMMDLGLLPGTEVSVVRKAPFGGPLVVQFRGYQISFRLSEAKQIAIEAC</sequence>
<dbReference type="Gene3D" id="2.30.30.90">
    <property type="match status" value="1"/>
</dbReference>
<proteinExistence type="predicted"/>
<dbReference type="OrthoDB" id="9811076at2"/>
<dbReference type="PANTHER" id="PTHR42954">
    <property type="entry name" value="FE(2+) TRANSPORT PROTEIN A"/>
    <property type="match status" value="1"/>
</dbReference>
<dbReference type="Pfam" id="PF04023">
    <property type="entry name" value="FeoA"/>
    <property type="match status" value="1"/>
</dbReference>